<evidence type="ECO:0000313" key="2">
    <source>
        <dbReference type="Proteomes" id="UP000633619"/>
    </source>
</evidence>
<dbReference type="Gene3D" id="3.40.50.10320">
    <property type="entry name" value="LmbE-like"/>
    <property type="match status" value="1"/>
</dbReference>
<dbReference type="PANTHER" id="PTHR12993">
    <property type="entry name" value="N-ACETYLGLUCOSAMINYL-PHOSPHATIDYLINOSITOL DE-N-ACETYLASE-RELATED"/>
    <property type="match status" value="1"/>
</dbReference>
<dbReference type="EMBL" id="JAECVW010000012">
    <property type="protein sequence ID" value="MBH8596245.1"/>
    <property type="molecule type" value="Genomic_DNA"/>
</dbReference>
<dbReference type="GO" id="GO:0016811">
    <property type="term" value="F:hydrolase activity, acting on carbon-nitrogen (but not peptide) bonds, in linear amides"/>
    <property type="evidence" value="ECO:0007669"/>
    <property type="project" value="TreeGrafter"/>
</dbReference>
<dbReference type="Pfam" id="PF02585">
    <property type="entry name" value="PIG-L"/>
    <property type="match status" value="1"/>
</dbReference>
<dbReference type="InterPro" id="IPR024078">
    <property type="entry name" value="LmbE-like_dom_sf"/>
</dbReference>
<protein>
    <submittedName>
        <fullName evidence="1">PIG-L family deacetylase</fullName>
    </submittedName>
</protein>
<keyword evidence="2" id="KW-1185">Reference proteome</keyword>
<evidence type="ECO:0000313" key="1">
    <source>
        <dbReference type="EMBL" id="MBH8596245.1"/>
    </source>
</evidence>
<dbReference type="AlphaFoldDB" id="A0A8I1AFQ3"/>
<sequence>MSRPVIFYAPHADDETLNMGITIAEHVAAGRDTHVVLMTHGRQSGALNVINGTHVNGGYFWEIKHDPEFEGYKPLTVEQFAEARMEEFYNALRQLGVPAENQHIEYLDDPNSDGGENVTVNEAKSVIQKYINLFPDADHYTLSYHDIHSDHAACGQALQDLYDEGAIQYYVRFIISMATRDDYESRGASIPGGGWKDTPTDNTIKQRVINACRCYAAWSPRLGAYAIGYHSVSRQFDKFLADPFHYLHMPGQ</sequence>
<gene>
    <name evidence="1" type="ORF">I8U20_13130</name>
</gene>
<proteinExistence type="predicted"/>
<dbReference type="PANTHER" id="PTHR12993:SF11">
    <property type="entry name" value="N-ACETYLGLUCOSAMINYL-PHOSPHATIDYLINOSITOL DE-N-ACETYLASE"/>
    <property type="match status" value="1"/>
</dbReference>
<dbReference type="InterPro" id="IPR003737">
    <property type="entry name" value="GlcNAc_PI_deacetylase-related"/>
</dbReference>
<reference evidence="1 2" key="1">
    <citation type="submission" date="2020-12" db="EMBL/GenBank/DDBJ databases">
        <title>WGS of Thermoactinomyces spp.</title>
        <authorList>
            <person name="Cheng K."/>
        </authorList>
    </citation>
    <scope>NUCLEOTIDE SEQUENCE [LARGE SCALE GENOMIC DNA]</scope>
    <source>
        <strain evidence="2">CICC 10671\DSM 43846</strain>
    </source>
</reference>
<name>A0A8I1AFQ3_THEIN</name>
<comment type="caution">
    <text evidence="1">The sequence shown here is derived from an EMBL/GenBank/DDBJ whole genome shotgun (WGS) entry which is preliminary data.</text>
</comment>
<accession>A0A8I1AFQ3</accession>
<dbReference type="RefSeq" id="WP_181821606.1">
    <property type="nucleotide sequence ID" value="NZ_JACETT010000014.1"/>
</dbReference>
<dbReference type="SUPFAM" id="SSF102588">
    <property type="entry name" value="LmbE-like"/>
    <property type="match status" value="1"/>
</dbReference>
<dbReference type="Proteomes" id="UP000633619">
    <property type="component" value="Unassembled WGS sequence"/>
</dbReference>
<organism evidence="1 2">
    <name type="scientific">Thermoactinomyces intermedius</name>
    <dbReference type="NCBI Taxonomy" id="2024"/>
    <lineage>
        <taxon>Bacteria</taxon>
        <taxon>Bacillati</taxon>
        <taxon>Bacillota</taxon>
        <taxon>Bacilli</taxon>
        <taxon>Bacillales</taxon>
        <taxon>Thermoactinomycetaceae</taxon>
        <taxon>Thermoactinomyces</taxon>
    </lineage>
</organism>